<dbReference type="InterPro" id="IPR036397">
    <property type="entry name" value="RNaseH_sf"/>
</dbReference>
<dbReference type="GO" id="GO:0006313">
    <property type="term" value="P:DNA transposition"/>
    <property type="evidence" value="ECO:0007669"/>
    <property type="project" value="InterPro"/>
</dbReference>
<dbReference type="AlphaFoldDB" id="A0A4Q8L7S2"/>
<evidence type="ECO:0000259" key="3">
    <source>
        <dbReference type="PROSITE" id="PS50994"/>
    </source>
</evidence>
<dbReference type="GO" id="GO:0003677">
    <property type="term" value="F:DNA binding"/>
    <property type="evidence" value="ECO:0007669"/>
    <property type="project" value="InterPro"/>
</dbReference>
<keyword evidence="2" id="KW-0175">Coiled coil</keyword>
<evidence type="ECO:0000313" key="4">
    <source>
        <dbReference type="EMBL" id="TAA23892.1"/>
    </source>
</evidence>
<dbReference type="InterPro" id="IPR050900">
    <property type="entry name" value="Transposase_IS3/IS150/IS904"/>
</dbReference>
<dbReference type="Pfam" id="PF00665">
    <property type="entry name" value="rve"/>
    <property type="match status" value="1"/>
</dbReference>
<name>A0A4Q8L7S2_9GAMM</name>
<protein>
    <submittedName>
        <fullName evidence="4">IS3 family transposase</fullName>
    </submittedName>
</protein>
<dbReference type="PANTHER" id="PTHR46889:SF4">
    <property type="entry name" value="TRANSPOSASE INSO FOR INSERTION SEQUENCE ELEMENT IS911B-RELATED"/>
    <property type="match status" value="1"/>
</dbReference>
<dbReference type="PROSITE" id="PS50994">
    <property type="entry name" value="INTEGRASE"/>
    <property type="match status" value="1"/>
</dbReference>
<evidence type="ECO:0000313" key="5">
    <source>
        <dbReference type="Proteomes" id="UP000291286"/>
    </source>
</evidence>
<sequence length="380" mass="43037">MTKIRRTFDATYKLQVVQMIRAQGLSVAQVCRDQHLVDSAVRRWLAQYDAEQAGQPGIGKPLTPEQQRIDELERENQRLREDVSILKKAFGLLRPGTEVIQQVIDQWQKKAATTRLCRLLGVSRSGVHAARRRRQAPRVCALAAPLQAAFQASGGHYGSRRLCAALKAQGLAVGRHRVRCLMKRQGLKARWKRKFTHTTDSRHDLPTAANVLDRRFNPGAPDQAWVADITYIRTQRGWLYLAAVLDLYSRKIVGWAMAPNMPAELVCTALQMAIALRQPPPGLIVHTDRGSQYASQAHRDLLDRHGLVASMSRKGNCWDNAVMERFFLNLKMERVWQRSYANPAEAIADITHYIVGFYNTHRLHSTLGYRSPADYEKATA</sequence>
<feature type="coiled-coil region" evidence="2">
    <location>
        <begin position="62"/>
        <end position="89"/>
    </location>
</feature>
<comment type="similarity">
    <text evidence="1">Belongs to the transposase 8 family.</text>
</comment>
<dbReference type="RefSeq" id="WP_130521843.1">
    <property type="nucleotide sequence ID" value="NZ_SHMA01000016.1"/>
</dbReference>
<evidence type="ECO:0000256" key="2">
    <source>
        <dbReference type="SAM" id="Coils"/>
    </source>
</evidence>
<dbReference type="NCBIfam" id="NF033516">
    <property type="entry name" value="transpos_IS3"/>
    <property type="match status" value="1"/>
</dbReference>
<dbReference type="PANTHER" id="PTHR46889">
    <property type="entry name" value="TRANSPOSASE INSF FOR INSERTION SEQUENCE IS3B-RELATED"/>
    <property type="match status" value="1"/>
</dbReference>
<dbReference type="SUPFAM" id="SSF53098">
    <property type="entry name" value="Ribonuclease H-like"/>
    <property type="match status" value="1"/>
</dbReference>
<proteinExistence type="inferred from homology"/>
<dbReference type="GO" id="GO:0004803">
    <property type="term" value="F:transposase activity"/>
    <property type="evidence" value="ECO:0007669"/>
    <property type="project" value="InterPro"/>
</dbReference>
<dbReference type="InterPro" id="IPR009057">
    <property type="entry name" value="Homeodomain-like_sf"/>
</dbReference>
<feature type="domain" description="Integrase catalytic" evidence="3">
    <location>
        <begin position="217"/>
        <end position="380"/>
    </location>
</feature>
<dbReference type="InterPro" id="IPR025948">
    <property type="entry name" value="HTH-like_dom"/>
</dbReference>
<dbReference type="EMBL" id="SHMB01000018">
    <property type="protein sequence ID" value="TAA23892.1"/>
    <property type="molecule type" value="Genomic_DNA"/>
</dbReference>
<dbReference type="Proteomes" id="UP000291286">
    <property type="component" value="Unassembled WGS sequence"/>
</dbReference>
<accession>A0A4Q8L7S2</accession>
<gene>
    <name evidence="4" type="ORF">EA661_19865</name>
</gene>
<evidence type="ECO:0000256" key="1">
    <source>
        <dbReference type="ARBA" id="ARBA00009964"/>
    </source>
</evidence>
<dbReference type="GO" id="GO:0015074">
    <property type="term" value="P:DNA integration"/>
    <property type="evidence" value="ECO:0007669"/>
    <property type="project" value="InterPro"/>
</dbReference>
<reference evidence="4 5" key="1">
    <citation type="submission" date="2019-02" db="EMBL/GenBank/DDBJ databases">
        <title>WGS of Pseudoxanthomonas species novum from clinical isolates.</title>
        <authorList>
            <person name="Bernier A.-M."/>
            <person name="Bernard K."/>
            <person name="Vachon A."/>
        </authorList>
    </citation>
    <scope>NUCLEOTIDE SEQUENCE [LARGE SCALE GENOMIC DNA]</scope>
    <source>
        <strain evidence="4 5">NML171202</strain>
    </source>
</reference>
<dbReference type="InterPro" id="IPR012337">
    <property type="entry name" value="RNaseH-like_sf"/>
</dbReference>
<dbReference type="Pfam" id="PF13276">
    <property type="entry name" value="HTH_21"/>
    <property type="match status" value="1"/>
</dbReference>
<dbReference type="InterPro" id="IPR001584">
    <property type="entry name" value="Integrase_cat-core"/>
</dbReference>
<comment type="caution">
    <text evidence="4">The sequence shown here is derived from an EMBL/GenBank/DDBJ whole genome shotgun (WGS) entry which is preliminary data.</text>
</comment>
<dbReference type="Gene3D" id="3.30.420.10">
    <property type="entry name" value="Ribonuclease H-like superfamily/Ribonuclease H"/>
    <property type="match status" value="1"/>
</dbReference>
<dbReference type="Pfam" id="PF13333">
    <property type="entry name" value="rve_2"/>
    <property type="match status" value="1"/>
</dbReference>
<dbReference type="SUPFAM" id="SSF46689">
    <property type="entry name" value="Homeodomain-like"/>
    <property type="match status" value="1"/>
</dbReference>
<dbReference type="InterPro" id="IPR002514">
    <property type="entry name" value="Transposase_8"/>
</dbReference>
<dbReference type="InterPro" id="IPR048020">
    <property type="entry name" value="Transpos_IS3"/>
</dbReference>
<dbReference type="Pfam" id="PF01527">
    <property type="entry name" value="HTH_Tnp_1"/>
    <property type="match status" value="1"/>
</dbReference>
<dbReference type="Gene3D" id="1.10.10.60">
    <property type="entry name" value="Homeodomain-like"/>
    <property type="match status" value="1"/>
</dbReference>
<organism evidence="4 5">
    <name type="scientific">Pseudoxanthomonas winnipegensis</name>
    <dbReference type="NCBI Taxonomy" id="2480810"/>
    <lineage>
        <taxon>Bacteria</taxon>
        <taxon>Pseudomonadati</taxon>
        <taxon>Pseudomonadota</taxon>
        <taxon>Gammaproteobacteria</taxon>
        <taxon>Lysobacterales</taxon>
        <taxon>Lysobacteraceae</taxon>
        <taxon>Pseudoxanthomonas</taxon>
    </lineage>
</organism>